<dbReference type="Proteomes" id="UP001159363">
    <property type="component" value="Chromosome 7"/>
</dbReference>
<proteinExistence type="predicted"/>
<evidence type="ECO:0000313" key="2">
    <source>
        <dbReference type="EMBL" id="KAJ8877689.1"/>
    </source>
</evidence>
<sequence>MPMFYKPKPTTNVRKMVLDCGKLHLSIYKTRSNHACRISEISITFAPWLKHISLPYKSVTLGKKNLGAASIAWNSSFNAVKVGTFFDNLQNVLEKHKLGSEDIWNIDEAGVTVHRPAKAISEHGIKQVGQTTFQERGTLVTVCNGINAIGNYIPPFLILPRVSVKEYMYNGASPGTMGVGHPKHSAWMTKENFMQFLDHFVKHVKCSVENNIFLLLDNSETHISLDIIDFAKKKWCNHSYISTSYETRSNL</sequence>
<keyword evidence="3" id="KW-1185">Reference proteome</keyword>
<dbReference type="InterPro" id="IPR004875">
    <property type="entry name" value="DDE_SF_endonuclease_dom"/>
</dbReference>
<protein>
    <recommendedName>
        <fullName evidence="1">DDE-1 domain-containing protein</fullName>
    </recommendedName>
</protein>
<gene>
    <name evidence="2" type="ORF">PR048_022144</name>
</gene>
<evidence type="ECO:0000313" key="3">
    <source>
        <dbReference type="Proteomes" id="UP001159363"/>
    </source>
</evidence>
<organism evidence="2 3">
    <name type="scientific">Dryococelus australis</name>
    <dbReference type="NCBI Taxonomy" id="614101"/>
    <lineage>
        <taxon>Eukaryota</taxon>
        <taxon>Metazoa</taxon>
        <taxon>Ecdysozoa</taxon>
        <taxon>Arthropoda</taxon>
        <taxon>Hexapoda</taxon>
        <taxon>Insecta</taxon>
        <taxon>Pterygota</taxon>
        <taxon>Neoptera</taxon>
        <taxon>Polyneoptera</taxon>
        <taxon>Phasmatodea</taxon>
        <taxon>Verophasmatodea</taxon>
        <taxon>Anareolatae</taxon>
        <taxon>Phasmatidae</taxon>
        <taxon>Eurycanthinae</taxon>
        <taxon>Dryococelus</taxon>
    </lineage>
</organism>
<accession>A0ABQ9H083</accession>
<comment type="caution">
    <text evidence="2">The sequence shown here is derived from an EMBL/GenBank/DDBJ whole genome shotgun (WGS) entry which is preliminary data.</text>
</comment>
<dbReference type="EMBL" id="JARBHB010000008">
    <property type="protein sequence ID" value="KAJ8877689.1"/>
    <property type="molecule type" value="Genomic_DNA"/>
</dbReference>
<feature type="domain" description="DDE-1" evidence="1">
    <location>
        <begin position="175"/>
        <end position="224"/>
    </location>
</feature>
<name>A0ABQ9H083_9NEOP</name>
<evidence type="ECO:0000259" key="1">
    <source>
        <dbReference type="Pfam" id="PF03184"/>
    </source>
</evidence>
<dbReference type="Pfam" id="PF03184">
    <property type="entry name" value="DDE_1"/>
    <property type="match status" value="1"/>
</dbReference>
<reference evidence="2 3" key="1">
    <citation type="submission" date="2023-02" db="EMBL/GenBank/DDBJ databases">
        <title>LHISI_Scaffold_Assembly.</title>
        <authorList>
            <person name="Stuart O.P."/>
            <person name="Cleave R."/>
            <person name="Magrath M.J.L."/>
            <person name="Mikheyev A.S."/>
        </authorList>
    </citation>
    <scope>NUCLEOTIDE SEQUENCE [LARGE SCALE GENOMIC DNA]</scope>
    <source>
        <strain evidence="2">Daus_M_001</strain>
        <tissue evidence="2">Leg muscle</tissue>
    </source>
</reference>